<dbReference type="InterPro" id="IPR052337">
    <property type="entry name" value="SAT4-like"/>
</dbReference>
<dbReference type="InterPro" id="IPR049326">
    <property type="entry name" value="Rhodopsin_dom_fungi"/>
</dbReference>
<keyword evidence="4 6" id="KW-0472">Membrane</keyword>
<gene>
    <name evidence="8" type="ORF">AMATHDRAFT_9358</name>
</gene>
<dbReference type="PANTHER" id="PTHR33048:SF47">
    <property type="entry name" value="INTEGRAL MEMBRANE PROTEIN-RELATED"/>
    <property type="match status" value="1"/>
</dbReference>
<name>A0A2A9N7F8_9AGAR</name>
<proteinExistence type="inferred from homology"/>
<dbReference type="GO" id="GO:0016020">
    <property type="term" value="C:membrane"/>
    <property type="evidence" value="ECO:0007669"/>
    <property type="project" value="UniProtKB-SubCell"/>
</dbReference>
<evidence type="ECO:0000256" key="3">
    <source>
        <dbReference type="ARBA" id="ARBA00022989"/>
    </source>
</evidence>
<evidence type="ECO:0000256" key="6">
    <source>
        <dbReference type="SAM" id="Phobius"/>
    </source>
</evidence>
<evidence type="ECO:0000256" key="4">
    <source>
        <dbReference type="ARBA" id="ARBA00023136"/>
    </source>
</evidence>
<dbReference type="AlphaFoldDB" id="A0A2A9N7F8"/>
<keyword evidence="3 6" id="KW-1133">Transmembrane helix</keyword>
<comment type="similarity">
    <text evidence="5">Belongs to the SAT4 family.</text>
</comment>
<accession>A0A2A9N7F8</accession>
<evidence type="ECO:0000256" key="5">
    <source>
        <dbReference type="ARBA" id="ARBA00038359"/>
    </source>
</evidence>
<feature type="transmembrane region" description="Helical" evidence="6">
    <location>
        <begin position="75"/>
        <end position="99"/>
    </location>
</feature>
<evidence type="ECO:0000313" key="9">
    <source>
        <dbReference type="Proteomes" id="UP000242287"/>
    </source>
</evidence>
<organism evidence="8 9">
    <name type="scientific">Amanita thiersii Skay4041</name>
    <dbReference type="NCBI Taxonomy" id="703135"/>
    <lineage>
        <taxon>Eukaryota</taxon>
        <taxon>Fungi</taxon>
        <taxon>Dikarya</taxon>
        <taxon>Basidiomycota</taxon>
        <taxon>Agaricomycotina</taxon>
        <taxon>Agaricomycetes</taxon>
        <taxon>Agaricomycetidae</taxon>
        <taxon>Agaricales</taxon>
        <taxon>Pluteineae</taxon>
        <taxon>Amanitaceae</taxon>
        <taxon>Amanita</taxon>
    </lineage>
</organism>
<feature type="transmembrane region" description="Helical" evidence="6">
    <location>
        <begin position="111"/>
        <end position="132"/>
    </location>
</feature>
<keyword evidence="9" id="KW-1185">Reference proteome</keyword>
<feature type="transmembrane region" description="Helical" evidence="6">
    <location>
        <begin position="43"/>
        <end position="63"/>
    </location>
</feature>
<sequence>MIPLEPFVPLKCVLTVLYAVAILFTVFRFWNRCRTQRLWWDDWVALVPLTGIPILLAILWIVGRPSGVQEIAVPLFWLSAVPFLVVVWASRASLALSIARIFVPGSPKRQIALFLACLCAAIFIAMIVQALVTCIDEGTWAHHAASLPSCQLHRHLNIVCAITDIVMDICLVALPFYALWNVGLPRFQRRLILTLFSASFLTLLSALVYRSMMFSPHVRGPGAPVVISMMSHIEASISVIVCNLLVVVMVFYRKIFRSSLEEDSLASDREKTTRTHYTVERDANGNTVTNGVVSMGTEMGLSYVDVSTTTTTTKDEEGQPSVIRPAHTMKLTSTFDSIYQDLP</sequence>
<feature type="transmembrane region" description="Helical" evidence="6">
    <location>
        <begin position="229"/>
        <end position="252"/>
    </location>
</feature>
<keyword evidence="2 6" id="KW-0812">Transmembrane</keyword>
<dbReference type="STRING" id="703135.A0A2A9N7F8"/>
<dbReference type="OrthoDB" id="3229610at2759"/>
<evidence type="ECO:0000256" key="1">
    <source>
        <dbReference type="ARBA" id="ARBA00004141"/>
    </source>
</evidence>
<feature type="domain" description="Rhodopsin" evidence="7">
    <location>
        <begin position="27"/>
        <end position="247"/>
    </location>
</feature>
<evidence type="ECO:0000256" key="2">
    <source>
        <dbReference type="ARBA" id="ARBA00022692"/>
    </source>
</evidence>
<reference evidence="8 9" key="1">
    <citation type="submission" date="2014-02" db="EMBL/GenBank/DDBJ databases">
        <title>Transposable element dynamics among asymbiotic and ectomycorrhizal Amanita fungi.</title>
        <authorList>
            <consortium name="DOE Joint Genome Institute"/>
            <person name="Hess J."/>
            <person name="Skrede I."/>
            <person name="Wolfe B."/>
            <person name="LaButti K."/>
            <person name="Ohm R.A."/>
            <person name="Grigoriev I.V."/>
            <person name="Pringle A."/>
        </authorList>
    </citation>
    <scope>NUCLEOTIDE SEQUENCE [LARGE SCALE GENOMIC DNA]</scope>
    <source>
        <strain evidence="8 9">SKay4041</strain>
    </source>
</reference>
<evidence type="ECO:0000259" key="7">
    <source>
        <dbReference type="Pfam" id="PF20684"/>
    </source>
</evidence>
<dbReference type="Pfam" id="PF20684">
    <property type="entry name" value="Fung_rhodopsin"/>
    <property type="match status" value="1"/>
</dbReference>
<evidence type="ECO:0000313" key="8">
    <source>
        <dbReference type="EMBL" id="PFH45388.1"/>
    </source>
</evidence>
<dbReference type="PANTHER" id="PTHR33048">
    <property type="entry name" value="PTH11-LIKE INTEGRAL MEMBRANE PROTEIN (AFU_ORTHOLOGUE AFUA_5G11245)"/>
    <property type="match status" value="1"/>
</dbReference>
<feature type="transmembrane region" description="Helical" evidence="6">
    <location>
        <begin position="191"/>
        <end position="209"/>
    </location>
</feature>
<feature type="transmembrane region" description="Helical" evidence="6">
    <location>
        <begin position="156"/>
        <end position="179"/>
    </location>
</feature>
<feature type="transmembrane region" description="Helical" evidence="6">
    <location>
        <begin position="6"/>
        <end position="31"/>
    </location>
</feature>
<comment type="subcellular location">
    <subcellularLocation>
        <location evidence="1">Membrane</location>
        <topology evidence="1">Multi-pass membrane protein</topology>
    </subcellularLocation>
</comment>
<dbReference type="Proteomes" id="UP000242287">
    <property type="component" value="Unassembled WGS sequence"/>
</dbReference>
<dbReference type="EMBL" id="KZ302408">
    <property type="protein sequence ID" value="PFH45388.1"/>
    <property type="molecule type" value="Genomic_DNA"/>
</dbReference>
<protein>
    <recommendedName>
        <fullName evidence="7">Rhodopsin domain-containing protein</fullName>
    </recommendedName>
</protein>